<proteinExistence type="predicted"/>
<evidence type="ECO:0000256" key="1">
    <source>
        <dbReference type="SAM" id="Phobius"/>
    </source>
</evidence>
<reference evidence="2" key="1">
    <citation type="submission" date="2022-06" db="EMBL/GenBank/DDBJ databases">
        <title>Isolation, identification and characterization of iprodione-degrading strains in Lhasa, Tibet.</title>
        <authorList>
            <person name="Pan H."/>
        </authorList>
    </citation>
    <scope>NUCLEOTIDE SEQUENCE</scope>
    <source>
        <strain evidence="2">Y-23</strain>
    </source>
</reference>
<keyword evidence="1" id="KW-0812">Transmembrane</keyword>
<gene>
    <name evidence="2" type="ORF">M5E07_08150</name>
</gene>
<protein>
    <submittedName>
        <fullName evidence="2">Uncharacterized protein</fullName>
    </submittedName>
</protein>
<dbReference type="AlphaFoldDB" id="A0AAE9LUU7"/>
<keyword evidence="1" id="KW-1133">Transmembrane helix</keyword>
<name>A0AAE9LUU7_9GAMM</name>
<accession>A0AAE9LUU7</accession>
<feature type="transmembrane region" description="Helical" evidence="1">
    <location>
        <begin position="26"/>
        <end position="45"/>
    </location>
</feature>
<organism evidence="2 3">
    <name type="scientific">Acinetobacter tibetensis</name>
    <dbReference type="NCBI Taxonomy" id="2943497"/>
    <lineage>
        <taxon>Bacteria</taxon>
        <taxon>Pseudomonadati</taxon>
        <taxon>Pseudomonadota</taxon>
        <taxon>Gammaproteobacteria</taxon>
        <taxon>Moraxellales</taxon>
        <taxon>Moraxellaceae</taxon>
        <taxon>Acinetobacter</taxon>
    </lineage>
</organism>
<dbReference type="EMBL" id="CP098732">
    <property type="protein sequence ID" value="USE84736.1"/>
    <property type="molecule type" value="Genomic_DNA"/>
</dbReference>
<sequence length="53" mass="6154">MNDDQGSRKPEKYADSSISDKAFKRMIVWFFLYCAFFCICVIFVVNADSAFMP</sequence>
<keyword evidence="1" id="KW-0472">Membrane</keyword>
<evidence type="ECO:0000313" key="3">
    <source>
        <dbReference type="Proteomes" id="UP001056716"/>
    </source>
</evidence>
<keyword evidence="3" id="KW-1185">Reference proteome</keyword>
<dbReference type="RefSeq" id="WP_165492945.1">
    <property type="nucleotide sequence ID" value="NZ_CP098732.1"/>
</dbReference>
<evidence type="ECO:0000313" key="2">
    <source>
        <dbReference type="EMBL" id="USE84736.1"/>
    </source>
</evidence>
<dbReference type="Proteomes" id="UP001056716">
    <property type="component" value="Chromosome"/>
</dbReference>
<dbReference type="KEGG" id="atz:M5E07_08150"/>